<dbReference type="Proteomes" id="UP000267029">
    <property type="component" value="Unassembled WGS sequence"/>
</dbReference>
<evidence type="ECO:0000313" key="3">
    <source>
        <dbReference type="WBParaSite" id="MCU_007977-RA"/>
    </source>
</evidence>
<organism evidence="1 2">
    <name type="scientific">Mesocestoides corti</name>
    <name type="common">Flatworm</name>
    <dbReference type="NCBI Taxonomy" id="53468"/>
    <lineage>
        <taxon>Eukaryota</taxon>
        <taxon>Metazoa</taxon>
        <taxon>Spiralia</taxon>
        <taxon>Lophotrochozoa</taxon>
        <taxon>Platyhelminthes</taxon>
        <taxon>Cestoda</taxon>
        <taxon>Eucestoda</taxon>
        <taxon>Cyclophyllidea</taxon>
        <taxon>Mesocestoididae</taxon>
        <taxon>Mesocestoides</taxon>
    </lineage>
</organism>
<name>A0A0R3UN05_MESCO</name>
<gene>
    <name evidence="1" type="ORF">MCOS_LOCUS9148</name>
</gene>
<dbReference type="EMBL" id="UXSR01005650">
    <property type="protein sequence ID" value="VDD83145.1"/>
    <property type="molecule type" value="Genomic_DNA"/>
</dbReference>
<proteinExistence type="predicted"/>
<reference evidence="1 2" key="1">
    <citation type="submission" date="2018-10" db="EMBL/GenBank/DDBJ databases">
        <authorList>
            <consortium name="Pathogen Informatics"/>
        </authorList>
    </citation>
    <scope>NUCLEOTIDE SEQUENCE [LARGE SCALE GENOMIC DNA]</scope>
</reference>
<evidence type="ECO:0000313" key="1">
    <source>
        <dbReference type="EMBL" id="VDD83145.1"/>
    </source>
</evidence>
<keyword evidence="2" id="KW-1185">Reference proteome</keyword>
<evidence type="ECO:0000313" key="2">
    <source>
        <dbReference type="Proteomes" id="UP000267029"/>
    </source>
</evidence>
<sequence>MYKNPYIILIDECGFISPISDQHQRTLTTTTYGIPLMHLTKSAAVQQSIDKLNDEAKCFYYVLDRIISGKQRKDTGVNYEWYMKVNRIYDEGKPTCLGECADDCSGVETYLVSAHVSSRDDEEPQILKLHRTPL</sequence>
<dbReference type="WBParaSite" id="MCU_007977-RA">
    <property type="protein sequence ID" value="MCU_007977-RA"/>
    <property type="gene ID" value="MCU_007977"/>
</dbReference>
<reference evidence="3" key="2">
    <citation type="submission" date="2019-11" db="UniProtKB">
        <authorList>
            <consortium name="WormBaseParasite"/>
        </authorList>
    </citation>
    <scope>IDENTIFICATION</scope>
</reference>
<dbReference type="AlphaFoldDB" id="A0A0R3UN05"/>
<protein>
    <submittedName>
        <fullName evidence="3">Zonular occludens toxin</fullName>
    </submittedName>
</protein>
<accession>A0A0R3UN05</accession>